<evidence type="ECO:0000313" key="1">
    <source>
        <dbReference type="EMBL" id="GAG60799.1"/>
    </source>
</evidence>
<proteinExistence type="predicted"/>
<feature type="non-terminal residue" evidence="1">
    <location>
        <position position="1"/>
    </location>
</feature>
<accession>X0YVM6</accession>
<organism evidence="1">
    <name type="scientific">marine sediment metagenome</name>
    <dbReference type="NCBI Taxonomy" id="412755"/>
    <lineage>
        <taxon>unclassified sequences</taxon>
        <taxon>metagenomes</taxon>
        <taxon>ecological metagenomes</taxon>
    </lineage>
</organism>
<protein>
    <submittedName>
        <fullName evidence="1">Uncharacterized protein</fullName>
    </submittedName>
</protein>
<reference evidence="1" key="1">
    <citation type="journal article" date="2014" name="Front. Microbiol.">
        <title>High frequency of phylogenetically diverse reductive dehalogenase-homologous genes in deep subseafloor sedimentary metagenomes.</title>
        <authorList>
            <person name="Kawai M."/>
            <person name="Futagami T."/>
            <person name="Toyoda A."/>
            <person name="Takaki Y."/>
            <person name="Nishi S."/>
            <person name="Hori S."/>
            <person name="Arai W."/>
            <person name="Tsubouchi T."/>
            <person name="Morono Y."/>
            <person name="Uchiyama I."/>
            <person name="Ito T."/>
            <person name="Fujiyama A."/>
            <person name="Inagaki F."/>
            <person name="Takami H."/>
        </authorList>
    </citation>
    <scope>NUCLEOTIDE SEQUENCE</scope>
    <source>
        <strain evidence="1">Expedition CK06-06</strain>
    </source>
</reference>
<comment type="caution">
    <text evidence="1">The sequence shown here is derived from an EMBL/GenBank/DDBJ whole genome shotgun (WGS) entry which is preliminary data.</text>
</comment>
<dbReference type="AlphaFoldDB" id="X0YVM6"/>
<dbReference type="EMBL" id="BART01008976">
    <property type="protein sequence ID" value="GAG60799.1"/>
    <property type="molecule type" value="Genomic_DNA"/>
</dbReference>
<name>X0YVM6_9ZZZZ</name>
<gene>
    <name evidence="1" type="ORF">S01H4_20031</name>
</gene>
<sequence>GHRIIPQKELSKKICDDSHAEIKAWQIAWDIGENSIIDYDYVFDENLSSKPKSELTTAENTYLIYKYFTEKTNADW</sequence>